<reference evidence="1" key="2">
    <citation type="journal article" date="2015" name="Fish Shellfish Immunol.">
        <title>Early steps in the European eel (Anguilla anguilla)-Vibrio vulnificus interaction in the gills: Role of the RtxA13 toxin.</title>
        <authorList>
            <person name="Callol A."/>
            <person name="Pajuelo D."/>
            <person name="Ebbesson L."/>
            <person name="Teles M."/>
            <person name="MacKenzie S."/>
            <person name="Amaro C."/>
        </authorList>
    </citation>
    <scope>NUCLEOTIDE SEQUENCE</scope>
</reference>
<reference evidence="1" key="1">
    <citation type="submission" date="2014-11" db="EMBL/GenBank/DDBJ databases">
        <authorList>
            <person name="Amaro Gonzalez C."/>
        </authorList>
    </citation>
    <scope>NUCLEOTIDE SEQUENCE</scope>
</reference>
<name>A0A0E9QRU8_ANGAN</name>
<protein>
    <submittedName>
        <fullName evidence="1">Uncharacterized protein</fullName>
    </submittedName>
</protein>
<dbReference type="AlphaFoldDB" id="A0A0E9QRU8"/>
<dbReference type="EMBL" id="GBXM01089764">
    <property type="protein sequence ID" value="JAH18813.1"/>
    <property type="molecule type" value="Transcribed_RNA"/>
</dbReference>
<evidence type="ECO:0000313" key="1">
    <source>
        <dbReference type="EMBL" id="JAH18813.1"/>
    </source>
</evidence>
<accession>A0A0E9QRU8</accession>
<organism evidence="1">
    <name type="scientific">Anguilla anguilla</name>
    <name type="common">European freshwater eel</name>
    <name type="synonym">Muraena anguilla</name>
    <dbReference type="NCBI Taxonomy" id="7936"/>
    <lineage>
        <taxon>Eukaryota</taxon>
        <taxon>Metazoa</taxon>
        <taxon>Chordata</taxon>
        <taxon>Craniata</taxon>
        <taxon>Vertebrata</taxon>
        <taxon>Euteleostomi</taxon>
        <taxon>Actinopterygii</taxon>
        <taxon>Neopterygii</taxon>
        <taxon>Teleostei</taxon>
        <taxon>Anguilliformes</taxon>
        <taxon>Anguillidae</taxon>
        <taxon>Anguilla</taxon>
    </lineage>
</organism>
<proteinExistence type="predicted"/>
<sequence>MANYWSVTEASESICILKNKKLDL</sequence>